<reference evidence="1" key="1">
    <citation type="book" date="2014" name="THE 24TH EUROPEAN CONGRESS OF CLINICAL MICROBIOLOGY AND INFECTIOUS DISEASES" publisher="ECCMID 2014" city="Barcelona, Spain">
        <title>Identification of resistance genes in three multidrug-resistant Bacteroides fragilis isolates by whole genome sequencing.</title>
        <editorList>
            <person name="Unknown"/>
            <person name="A."/>
        </editorList>
        <authorList>
            <person name="Sydenham T.V."/>
            <person name="Hasman H."/>
            <person name="Wang M."/>
            <person name="Soki J."/>
            <person name="Nagy E."/>
            <person name="Justesen U.S."/>
        </authorList>
    </citation>
    <scope>NUCLEOTIDE SEQUENCE</scope>
    <source>
        <strain evidence="1">DCMOUH0018B</strain>
    </source>
</reference>
<gene>
    <name evidence="1" type="ORF">EE52_0215710</name>
</gene>
<dbReference type="PATRIC" id="fig|817.53.peg.3242"/>
<sequence length="116" mass="13654">MIKVTIHINSDSFYMDDNVSKDVMLQCLPRVGDTFYLSDETKERFYNIIHEFNLYVRYKKWLYGKSSKLEGNDLLSCDKELLQEDFSLDDVCIVCDVLFEENGEIHIELSDHVQTT</sequence>
<dbReference type="EMBL" id="JMZZ02000156">
    <property type="protein sequence ID" value="KFX73877.1"/>
    <property type="molecule type" value="Genomic_DNA"/>
</dbReference>
<organism evidence="1">
    <name type="scientific">Bacteroides fragilis</name>
    <dbReference type="NCBI Taxonomy" id="817"/>
    <lineage>
        <taxon>Bacteria</taxon>
        <taxon>Pseudomonadati</taxon>
        <taxon>Bacteroidota</taxon>
        <taxon>Bacteroidia</taxon>
        <taxon>Bacteroidales</taxon>
        <taxon>Bacteroidaceae</taxon>
        <taxon>Bacteroides</taxon>
    </lineage>
</organism>
<protein>
    <submittedName>
        <fullName evidence="1">Uncharacterized protein</fullName>
    </submittedName>
</protein>
<dbReference type="RefSeq" id="WP_044301061.1">
    <property type="nucleotide sequence ID" value="NZ_CAEUHN010000012.1"/>
</dbReference>
<comment type="caution">
    <text evidence="1">The sequence shown here is derived from an EMBL/GenBank/DDBJ whole genome shotgun (WGS) entry which is preliminary data.</text>
</comment>
<reference evidence="1" key="2">
    <citation type="submission" date="2014-07" db="EMBL/GenBank/DDBJ databases">
        <title>Genetics and epidemiology of antimicrobial resistance in B. fragilis group.</title>
        <authorList>
            <person name="Sydenham T.V."/>
            <person name="Hasman H."/>
            <person name="Kemp M."/>
            <person name="Justesen U.S."/>
        </authorList>
    </citation>
    <scope>NUCLEOTIDE SEQUENCE [LARGE SCALE GENOMIC DNA]</scope>
    <source>
        <strain evidence="1">DCMOUH0018B</strain>
    </source>
</reference>
<dbReference type="AlphaFoldDB" id="A0A0I9S7T7"/>
<evidence type="ECO:0000313" key="1">
    <source>
        <dbReference type="EMBL" id="KFX73877.1"/>
    </source>
</evidence>
<name>A0A0I9S7T7_BACFG</name>
<proteinExistence type="predicted"/>
<accession>A0A0I9S7T7</accession>